<comment type="caution">
    <text evidence="1">The sequence shown here is derived from an EMBL/GenBank/DDBJ whole genome shotgun (WGS) entry which is preliminary data.</text>
</comment>
<dbReference type="Pfam" id="PF02595">
    <property type="entry name" value="Gly_kinase"/>
    <property type="match status" value="1"/>
</dbReference>
<keyword evidence="2" id="KW-1185">Reference proteome</keyword>
<dbReference type="Proteomes" id="UP000653578">
    <property type="component" value="Unassembled WGS sequence"/>
</dbReference>
<protein>
    <recommendedName>
        <fullName evidence="3">Glycerate kinase</fullName>
    </recommendedName>
</protein>
<evidence type="ECO:0000313" key="1">
    <source>
        <dbReference type="EMBL" id="NOU66125.1"/>
    </source>
</evidence>
<dbReference type="InterPro" id="IPR004381">
    <property type="entry name" value="Glycerate_kinase"/>
</dbReference>
<evidence type="ECO:0000313" key="2">
    <source>
        <dbReference type="Proteomes" id="UP000653578"/>
    </source>
</evidence>
<name>A0ABX1XDZ3_9BACL</name>
<dbReference type="SUPFAM" id="SSF110738">
    <property type="entry name" value="Glycerate kinase I"/>
    <property type="match status" value="1"/>
</dbReference>
<proteinExistence type="predicted"/>
<dbReference type="RefSeq" id="WP_171632390.1">
    <property type="nucleotide sequence ID" value="NZ_WHNY01000060.1"/>
</dbReference>
<dbReference type="InterPro" id="IPR036129">
    <property type="entry name" value="Glycerate_kinase_sf"/>
</dbReference>
<accession>A0ABX1XDZ3</accession>
<gene>
    <name evidence="1" type="ORF">GC096_18980</name>
</gene>
<evidence type="ECO:0008006" key="3">
    <source>
        <dbReference type="Google" id="ProtNLM"/>
    </source>
</evidence>
<dbReference type="EMBL" id="WHNY01000060">
    <property type="protein sequence ID" value="NOU66125.1"/>
    <property type="molecule type" value="Genomic_DNA"/>
</dbReference>
<organism evidence="1 2">
    <name type="scientific">Paenibacillus plantarum</name>
    <dbReference type="NCBI Taxonomy" id="2654975"/>
    <lineage>
        <taxon>Bacteria</taxon>
        <taxon>Bacillati</taxon>
        <taxon>Bacillota</taxon>
        <taxon>Bacilli</taxon>
        <taxon>Bacillales</taxon>
        <taxon>Paenibacillaceae</taxon>
        <taxon>Paenibacillus</taxon>
    </lineage>
</organism>
<reference evidence="1 2" key="1">
    <citation type="submission" date="2019-10" db="EMBL/GenBank/DDBJ databases">
        <title>Description of Paenibacillus humi sp. nov.</title>
        <authorList>
            <person name="Carlier A."/>
            <person name="Qi S."/>
        </authorList>
    </citation>
    <scope>NUCLEOTIDE SEQUENCE [LARGE SCALE GENOMIC DNA]</scope>
    <source>
        <strain evidence="1 2">LMG 31461</strain>
    </source>
</reference>
<sequence>MRIVIVPDSYKGSLSSSQVADYMEEGVLVILPEAEVLIPVILN</sequence>
<dbReference type="Gene3D" id="3.40.50.10350">
    <property type="entry name" value="Glycerate kinase, domain 1"/>
    <property type="match status" value="1"/>
</dbReference>
<dbReference type="InterPro" id="IPR018197">
    <property type="entry name" value="Glycerate_kinase_RE-like"/>
</dbReference>